<dbReference type="OrthoDB" id="10021843at2759"/>
<proteinExistence type="predicted"/>
<dbReference type="GO" id="GO:0016491">
    <property type="term" value="F:oxidoreductase activity"/>
    <property type="evidence" value="ECO:0007669"/>
    <property type="project" value="UniProtKB-KW"/>
</dbReference>
<dbReference type="EMBL" id="CAJOAY010001780">
    <property type="protein sequence ID" value="CAF3885688.1"/>
    <property type="molecule type" value="Genomic_DNA"/>
</dbReference>
<evidence type="ECO:0000313" key="5">
    <source>
        <dbReference type="EMBL" id="CAF3657150.1"/>
    </source>
</evidence>
<dbReference type="Proteomes" id="UP000663881">
    <property type="component" value="Unassembled WGS sequence"/>
</dbReference>
<accession>A0A815RD11</accession>
<dbReference type="Proteomes" id="UP000663844">
    <property type="component" value="Unassembled WGS sequence"/>
</dbReference>
<dbReference type="EMBL" id="CAJNOG010000234">
    <property type="protein sequence ID" value="CAF1102070.1"/>
    <property type="molecule type" value="Genomic_DNA"/>
</dbReference>
<evidence type="ECO:0000313" key="6">
    <source>
        <dbReference type="EMBL" id="CAF3885688.1"/>
    </source>
</evidence>
<dbReference type="Pfam" id="PF02668">
    <property type="entry name" value="TauD"/>
    <property type="match status" value="1"/>
</dbReference>
<dbReference type="Proteomes" id="UP000663845">
    <property type="component" value="Unassembled WGS sequence"/>
</dbReference>
<evidence type="ECO:0000313" key="7">
    <source>
        <dbReference type="Proteomes" id="UP000663891"/>
    </source>
</evidence>
<evidence type="ECO:0000259" key="2">
    <source>
        <dbReference type="Pfam" id="PF02668"/>
    </source>
</evidence>
<dbReference type="SUPFAM" id="SSF51197">
    <property type="entry name" value="Clavaminate synthase-like"/>
    <property type="match status" value="1"/>
</dbReference>
<evidence type="ECO:0000313" key="4">
    <source>
        <dbReference type="EMBL" id="CAF1475131.1"/>
    </source>
</evidence>
<keyword evidence="1" id="KW-0560">Oxidoreductase</keyword>
<dbReference type="InterPro" id="IPR003819">
    <property type="entry name" value="TauD/TfdA-like"/>
</dbReference>
<comment type="caution">
    <text evidence="4">The sequence shown here is derived from an EMBL/GenBank/DDBJ whole genome shotgun (WGS) entry which is preliminary data.</text>
</comment>
<sequence>MVLVELKNQENGAMLPVELKNQENEAMLPVELKNQENGAMLPVELKNQENEAMLPVELKNQENGAMLPVELKIVKILEDKLLSIRQTSQNDSLCIENGRNELLKQIQRFTEQNEPIQFILPGFPFKSPNLEKVTGKLPDGADLYALEDLNGLCREISLTYGHGCKMLIWSDGRVFSDLVGVSNEDVSTYNDILKSYSSTMAHIQWDDMSNYISNENADDLIKMYGTKTFTFEHWLSTSENNHKEYIHLRTFLERDLGNTGAYKELSRRKLKGQISHIAREMIRRNDALTNLLKQHHPNHIRLSVHQHPYDGKKFSVRFFIDASIESTTCALRTPWHNVLVFSVDGRQSLIPLTKLKLQSEYIPLMFQDQLWCFFQLPPSSSTLLGPILKLSVLGKSPKFGISIDLDKKIDVSQLDIAWMKMLLNRFGVVVIRQCKTSLNKENYSYFCEQFGPPVIWNFGSLLVLKPVVTPESGHASRESMPLHFDLCYPPDYLVKTGLYNDYVPQYFMLYCVKAPPECGGGKTNFVNGRLLLESIEDTEILRWKTMNIASSTPKSYFGGKSFTYPMIMSHPKTNENVLRYLETSDTTYQPVENTCSTDNDINDVETFDEFNKKMKEKMRDQKWYMEYTWHDDDIVIVENHILLHGRTAISEESERELWRIQIY</sequence>
<dbReference type="InterPro" id="IPR042098">
    <property type="entry name" value="TauD-like_sf"/>
</dbReference>
<gene>
    <name evidence="3" type="ORF">JYZ213_LOCUS21440</name>
    <name evidence="6" type="ORF">OKA104_LOCUS23381</name>
    <name evidence="5" type="ORF">OXD698_LOCUS9366</name>
    <name evidence="4" type="ORF">VCS650_LOCUS40845</name>
</gene>
<dbReference type="EMBL" id="CAJNON010001611">
    <property type="protein sequence ID" value="CAF1475131.1"/>
    <property type="molecule type" value="Genomic_DNA"/>
</dbReference>
<evidence type="ECO:0000313" key="3">
    <source>
        <dbReference type="EMBL" id="CAF1102070.1"/>
    </source>
</evidence>
<name>A0A815RD11_9BILA</name>
<dbReference type="InterPro" id="IPR007817">
    <property type="entry name" value="Isocyanide_synthase_DIT1"/>
</dbReference>
<dbReference type="EMBL" id="CAJOAZ010000472">
    <property type="protein sequence ID" value="CAF3657150.1"/>
    <property type="molecule type" value="Genomic_DNA"/>
</dbReference>
<protein>
    <recommendedName>
        <fullName evidence="2">TauD/TfdA-like domain-containing protein</fullName>
    </recommendedName>
</protein>
<dbReference type="Proteomes" id="UP000663891">
    <property type="component" value="Unassembled WGS sequence"/>
</dbReference>
<reference evidence="4" key="1">
    <citation type="submission" date="2021-02" db="EMBL/GenBank/DDBJ databases">
        <authorList>
            <person name="Nowell W R."/>
        </authorList>
    </citation>
    <scope>NUCLEOTIDE SEQUENCE</scope>
</reference>
<dbReference type="Gene3D" id="3.60.130.10">
    <property type="entry name" value="Clavaminate synthase-like"/>
    <property type="match status" value="1"/>
</dbReference>
<feature type="domain" description="TauD/TfdA-like" evidence="2">
    <location>
        <begin position="399"/>
        <end position="660"/>
    </location>
</feature>
<dbReference type="PANTHER" id="PTHR37285:SF5">
    <property type="entry name" value="SPORE WALL MATURATION PROTEIN DIT1"/>
    <property type="match status" value="1"/>
</dbReference>
<organism evidence="4 7">
    <name type="scientific">Adineta steineri</name>
    <dbReference type="NCBI Taxonomy" id="433720"/>
    <lineage>
        <taxon>Eukaryota</taxon>
        <taxon>Metazoa</taxon>
        <taxon>Spiralia</taxon>
        <taxon>Gnathifera</taxon>
        <taxon>Rotifera</taxon>
        <taxon>Eurotatoria</taxon>
        <taxon>Bdelloidea</taxon>
        <taxon>Adinetida</taxon>
        <taxon>Adinetidae</taxon>
        <taxon>Adineta</taxon>
    </lineage>
</organism>
<dbReference type="PANTHER" id="PTHR37285">
    <property type="entry name" value="SPORE WALL MATURATION PROTEIN DIT1"/>
    <property type="match status" value="1"/>
</dbReference>
<dbReference type="AlphaFoldDB" id="A0A815RD11"/>
<evidence type="ECO:0000256" key="1">
    <source>
        <dbReference type="ARBA" id="ARBA00023002"/>
    </source>
</evidence>
<dbReference type="Pfam" id="PF05141">
    <property type="entry name" value="DIT1_PvcA"/>
    <property type="match status" value="1"/>
</dbReference>